<comment type="subcellular location">
    <subcellularLocation>
        <location evidence="2">Endoplasmic reticulum membrane</location>
        <topology evidence="2">Peripheral membrane protein</topology>
    </subcellularLocation>
    <subcellularLocation>
        <location evidence="1">Microsome membrane</location>
        <topology evidence="1">Peripheral membrane protein</topology>
    </subcellularLocation>
</comment>
<dbReference type="HOGENOM" id="CLU_001570_5_2_1"/>
<keyword evidence="5 10" id="KW-0479">Metal-binding</keyword>
<dbReference type="GO" id="GO:0004497">
    <property type="term" value="F:monooxygenase activity"/>
    <property type="evidence" value="ECO:0007669"/>
    <property type="project" value="UniProtKB-KW"/>
</dbReference>
<dbReference type="SUPFAM" id="SSF48264">
    <property type="entry name" value="Cytochrome P450"/>
    <property type="match status" value="1"/>
</dbReference>
<dbReference type="GO" id="GO:0005506">
    <property type="term" value="F:iron ion binding"/>
    <property type="evidence" value="ECO:0007669"/>
    <property type="project" value="InterPro"/>
</dbReference>
<dbReference type="GO" id="GO:0016705">
    <property type="term" value="F:oxidoreductase activity, acting on paired donors, with incorporation or reduction of molecular oxygen"/>
    <property type="evidence" value="ECO:0007669"/>
    <property type="project" value="InterPro"/>
</dbReference>
<keyword evidence="7 11" id="KW-0560">Oxidoreductase</keyword>
<dbReference type="Pfam" id="PF00067">
    <property type="entry name" value="p450"/>
    <property type="match status" value="1"/>
</dbReference>
<reference evidence="13 14" key="1">
    <citation type="journal article" date="2008" name="Nature">
        <title>The Trichoplax genome and the nature of placozoans.</title>
        <authorList>
            <person name="Srivastava M."/>
            <person name="Begovic E."/>
            <person name="Chapman J."/>
            <person name="Putnam N.H."/>
            <person name="Hellsten U."/>
            <person name="Kawashima T."/>
            <person name="Kuo A."/>
            <person name="Mitros T."/>
            <person name="Salamov A."/>
            <person name="Carpenter M.L."/>
            <person name="Signorovitch A.Y."/>
            <person name="Moreno M.A."/>
            <person name="Kamm K."/>
            <person name="Grimwood J."/>
            <person name="Schmutz J."/>
            <person name="Shapiro H."/>
            <person name="Grigoriev I.V."/>
            <person name="Buss L.W."/>
            <person name="Schierwater B."/>
            <person name="Dellaporta S.L."/>
            <person name="Rokhsar D.S."/>
        </authorList>
    </citation>
    <scope>NUCLEOTIDE SEQUENCE [LARGE SCALE GENOMIC DNA]</scope>
    <source>
        <strain evidence="13 14">Grell-BS-1999</strain>
    </source>
</reference>
<keyword evidence="6" id="KW-0256">Endoplasmic reticulum</keyword>
<dbReference type="AlphaFoldDB" id="B3RXG0"/>
<name>B3RXG0_TRIAD</name>
<keyword evidence="4 10" id="KW-0349">Heme</keyword>
<dbReference type="Proteomes" id="UP000009022">
    <property type="component" value="Unassembled WGS sequence"/>
</dbReference>
<keyword evidence="14" id="KW-1185">Reference proteome</keyword>
<evidence type="ECO:0008006" key="15">
    <source>
        <dbReference type="Google" id="ProtNLM"/>
    </source>
</evidence>
<keyword evidence="6" id="KW-0492">Microsome</keyword>
<dbReference type="PROSITE" id="PS00086">
    <property type="entry name" value="CYTOCHROME_P450"/>
    <property type="match status" value="1"/>
</dbReference>
<evidence type="ECO:0000256" key="11">
    <source>
        <dbReference type="RuleBase" id="RU000461"/>
    </source>
</evidence>
<dbReference type="EMBL" id="DS985245">
    <property type="protein sequence ID" value="EDV24414.1"/>
    <property type="molecule type" value="Genomic_DNA"/>
</dbReference>
<feature type="transmembrane region" description="Helical" evidence="12">
    <location>
        <begin position="12"/>
        <end position="30"/>
    </location>
</feature>
<dbReference type="FunCoup" id="B3RXG0">
    <property type="interactions" value="90"/>
</dbReference>
<dbReference type="GO" id="GO:0005789">
    <property type="term" value="C:endoplasmic reticulum membrane"/>
    <property type="evidence" value="ECO:0007669"/>
    <property type="project" value="UniProtKB-SubCell"/>
</dbReference>
<dbReference type="eggNOG" id="KOG0158">
    <property type="taxonomic scope" value="Eukaryota"/>
</dbReference>
<feature type="binding site" description="axial binding residue" evidence="10">
    <location>
        <position position="440"/>
    </location>
    <ligand>
        <name>heme</name>
        <dbReference type="ChEBI" id="CHEBI:30413"/>
    </ligand>
    <ligandPart>
        <name>Fe</name>
        <dbReference type="ChEBI" id="CHEBI:18248"/>
    </ligandPart>
</feature>
<dbReference type="PANTHER" id="PTHR24302:SF15">
    <property type="entry name" value="FATTY-ACID PEROXYGENASE"/>
    <property type="match status" value="1"/>
</dbReference>
<evidence type="ECO:0000256" key="10">
    <source>
        <dbReference type="PIRSR" id="PIRSR602401-1"/>
    </source>
</evidence>
<keyword evidence="11" id="KW-0503">Monooxygenase</keyword>
<evidence type="ECO:0000256" key="9">
    <source>
        <dbReference type="ARBA" id="ARBA00043906"/>
    </source>
</evidence>
<dbReference type="OrthoDB" id="1470350at2759"/>
<comment type="cofactor">
    <cofactor evidence="10">
        <name>heme</name>
        <dbReference type="ChEBI" id="CHEBI:30413"/>
    </cofactor>
</comment>
<evidence type="ECO:0000313" key="14">
    <source>
        <dbReference type="Proteomes" id="UP000009022"/>
    </source>
</evidence>
<dbReference type="InParanoid" id="B3RXG0"/>
<sequence length="495" mass="56044">MGWLPPISTPSILIASFLGLITLALYRYFIAPYRRLRQLGMKIPRPIPLLGNMFDYGPTNQHDAQVKRQQIYGNLYGTLFFHIPTIWIGDPDILKSITVKEFSNFTNRFALNQPRPPFDKAVIQLKDQDWKRVRTILIPTFSTSKLKAIVPLIESAGDDLIQTLSTAEEKGRVIDIWRTCGVFTMKVILATAFGIDFESKEQEKKLTESAGVLFRNINGVLQFLFVFFTPLFRLLEPLLGGKIISSVKYLVTTTENVLKERRRNLKDGIPCRRDILQQMIEAGDNDKLTDEEIIAQAIIFLVAGYETTANTLGFASYLLATNPDAQKKLRDEIDSLCPDANSIDYDTLFSLPYLDMVISETLRMYPPAFFINREAREDITINGLLIPKDVMVGFPIYAIHYNPKLWPKPNEFIPERFSPEEKAKQIPCSYLPFGGGPRNCIGMRLALLEAKLALVKIIQNFELKTVAETEIPLKLRSGATLSPLNGVFVGLSRRS</sequence>
<protein>
    <recommendedName>
        <fullName evidence="15">Cytochrome P450</fullName>
    </recommendedName>
</protein>
<dbReference type="InterPro" id="IPR036396">
    <property type="entry name" value="Cyt_P450_sf"/>
</dbReference>
<evidence type="ECO:0000256" key="3">
    <source>
        <dbReference type="ARBA" id="ARBA00010617"/>
    </source>
</evidence>
<comment type="function">
    <text evidence="9">Cytochromes P450 are a group of heme-thiolate monooxygenases. They oxidize a variety of structurally unrelated compounds, including steroids, fatty acids, and xenobiotics.</text>
</comment>
<dbReference type="FunFam" id="1.10.630.10:FF:000042">
    <property type="entry name" value="Cytochrome P450"/>
    <property type="match status" value="1"/>
</dbReference>
<dbReference type="PANTHER" id="PTHR24302">
    <property type="entry name" value="CYTOCHROME P450 FAMILY 3"/>
    <property type="match status" value="1"/>
</dbReference>
<dbReference type="PhylomeDB" id="B3RXG0"/>
<accession>B3RXG0</accession>
<keyword evidence="12" id="KW-1133">Transmembrane helix</keyword>
<evidence type="ECO:0000256" key="5">
    <source>
        <dbReference type="ARBA" id="ARBA00022723"/>
    </source>
</evidence>
<evidence type="ECO:0000313" key="13">
    <source>
        <dbReference type="EMBL" id="EDV24414.1"/>
    </source>
</evidence>
<evidence type="ECO:0000256" key="7">
    <source>
        <dbReference type="ARBA" id="ARBA00023002"/>
    </source>
</evidence>
<dbReference type="GeneID" id="6753963"/>
<evidence type="ECO:0000256" key="2">
    <source>
        <dbReference type="ARBA" id="ARBA00004406"/>
    </source>
</evidence>
<evidence type="ECO:0000256" key="6">
    <source>
        <dbReference type="ARBA" id="ARBA00022848"/>
    </source>
</evidence>
<dbReference type="PRINTS" id="PR00385">
    <property type="entry name" value="P450"/>
</dbReference>
<dbReference type="RefSeq" id="XP_002112304.1">
    <property type="nucleotide sequence ID" value="XM_002112268.1"/>
</dbReference>
<dbReference type="InterPro" id="IPR001128">
    <property type="entry name" value="Cyt_P450"/>
</dbReference>
<dbReference type="CDD" id="cd11055">
    <property type="entry name" value="CYP3A-like"/>
    <property type="match status" value="1"/>
</dbReference>
<keyword evidence="12" id="KW-0812">Transmembrane</keyword>
<keyword evidence="12" id="KW-0472">Membrane</keyword>
<evidence type="ECO:0000256" key="1">
    <source>
        <dbReference type="ARBA" id="ARBA00004174"/>
    </source>
</evidence>
<dbReference type="GO" id="GO:0020037">
    <property type="term" value="F:heme binding"/>
    <property type="evidence" value="ECO:0007669"/>
    <property type="project" value="InterPro"/>
</dbReference>
<dbReference type="STRING" id="10228.B3RXG0"/>
<dbReference type="InterPro" id="IPR017972">
    <property type="entry name" value="Cyt_P450_CS"/>
</dbReference>
<dbReference type="OMA" id="VGNCFIF"/>
<organism evidence="13 14">
    <name type="scientific">Trichoplax adhaerens</name>
    <name type="common">Trichoplax reptans</name>
    <dbReference type="NCBI Taxonomy" id="10228"/>
    <lineage>
        <taxon>Eukaryota</taxon>
        <taxon>Metazoa</taxon>
        <taxon>Placozoa</taxon>
        <taxon>Uniplacotomia</taxon>
        <taxon>Trichoplacea</taxon>
        <taxon>Trichoplacidae</taxon>
        <taxon>Trichoplax</taxon>
    </lineage>
</organism>
<gene>
    <name evidence="13" type="ORF">TRIADDRAFT_56195</name>
</gene>
<dbReference type="InterPro" id="IPR050705">
    <property type="entry name" value="Cytochrome_P450_3A"/>
</dbReference>
<dbReference type="Gene3D" id="1.10.630.10">
    <property type="entry name" value="Cytochrome P450"/>
    <property type="match status" value="1"/>
</dbReference>
<dbReference type="CTD" id="6753963"/>
<dbReference type="KEGG" id="tad:TRIADDRAFT_56195"/>
<keyword evidence="8 10" id="KW-0408">Iron</keyword>
<comment type="similarity">
    <text evidence="3 11">Belongs to the cytochrome P450 family.</text>
</comment>
<evidence type="ECO:0000256" key="12">
    <source>
        <dbReference type="SAM" id="Phobius"/>
    </source>
</evidence>
<dbReference type="PRINTS" id="PR00463">
    <property type="entry name" value="EP450I"/>
</dbReference>
<evidence type="ECO:0000256" key="4">
    <source>
        <dbReference type="ARBA" id="ARBA00022617"/>
    </source>
</evidence>
<evidence type="ECO:0000256" key="8">
    <source>
        <dbReference type="ARBA" id="ARBA00023004"/>
    </source>
</evidence>
<proteinExistence type="inferred from homology"/>
<dbReference type="InterPro" id="IPR002401">
    <property type="entry name" value="Cyt_P450_E_grp-I"/>
</dbReference>